<evidence type="ECO:0000259" key="2">
    <source>
        <dbReference type="Pfam" id="PF22570"/>
    </source>
</evidence>
<dbReference type="EMBL" id="JACRSQ010000028">
    <property type="protein sequence ID" value="MBC8544707.1"/>
    <property type="molecule type" value="Genomic_DNA"/>
</dbReference>
<feature type="transmembrane region" description="Helical" evidence="1">
    <location>
        <begin position="63"/>
        <end position="79"/>
    </location>
</feature>
<protein>
    <recommendedName>
        <fullName evidence="2">LiaF transmembrane domain-containing protein</fullName>
    </recommendedName>
</protein>
<gene>
    <name evidence="3" type="ORF">H8730_14255</name>
</gene>
<reference evidence="3" key="1">
    <citation type="submission" date="2020-08" db="EMBL/GenBank/DDBJ databases">
        <title>Genome public.</title>
        <authorList>
            <person name="Liu C."/>
            <person name="Sun Q."/>
        </authorList>
    </citation>
    <scope>NUCLEOTIDE SEQUENCE</scope>
    <source>
        <strain evidence="3">NSJ-32</strain>
    </source>
</reference>
<feature type="transmembrane region" description="Helical" evidence="1">
    <location>
        <begin position="38"/>
        <end position="56"/>
    </location>
</feature>
<organism evidence="3 4">
    <name type="scientific">Bianquea renquensis</name>
    <dbReference type="NCBI Taxonomy" id="2763661"/>
    <lineage>
        <taxon>Bacteria</taxon>
        <taxon>Bacillati</taxon>
        <taxon>Bacillota</taxon>
        <taxon>Clostridia</taxon>
        <taxon>Eubacteriales</taxon>
        <taxon>Bianqueaceae</taxon>
        <taxon>Bianquea</taxon>
    </lineage>
</organism>
<evidence type="ECO:0000313" key="3">
    <source>
        <dbReference type="EMBL" id="MBC8544707.1"/>
    </source>
</evidence>
<proteinExistence type="predicted"/>
<keyword evidence="1" id="KW-0472">Membrane</keyword>
<feature type="transmembrane region" description="Helical" evidence="1">
    <location>
        <begin position="91"/>
        <end position="107"/>
    </location>
</feature>
<dbReference type="Proteomes" id="UP000657006">
    <property type="component" value="Unassembled WGS sequence"/>
</dbReference>
<sequence length="110" mass="11877">MERKSNDGRINPMIIGLLLIAAGIIWGGNALGLFQVSLFFRGWWTLFILVPCLYAIIKNGPDVPNIIGLIIGILLFLSARDILPNGTLGKLIIPVILIVAGAGMLIGKKR</sequence>
<comment type="caution">
    <text evidence="3">The sequence shown here is derived from an EMBL/GenBank/DDBJ whole genome shotgun (WGS) entry which is preliminary data.</text>
</comment>
<keyword evidence="1" id="KW-0812">Transmembrane</keyword>
<feature type="transmembrane region" description="Helical" evidence="1">
    <location>
        <begin position="12"/>
        <end position="32"/>
    </location>
</feature>
<evidence type="ECO:0000256" key="1">
    <source>
        <dbReference type="SAM" id="Phobius"/>
    </source>
</evidence>
<dbReference type="RefSeq" id="WP_177719921.1">
    <property type="nucleotide sequence ID" value="NZ_JACRSQ010000028.1"/>
</dbReference>
<keyword evidence="4" id="KW-1185">Reference proteome</keyword>
<dbReference type="Pfam" id="PF22570">
    <property type="entry name" value="LiaF-TM"/>
    <property type="match status" value="1"/>
</dbReference>
<evidence type="ECO:0000313" key="4">
    <source>
        <dbReference type="Proteomes" id="UP000657006"/>
    </source>
</evidence>
<name>A0A926DVP3_9FIRM</name>
<accession>A0A926DVP3</accession>
<keyword evidence="1" id="KW-1133">Transmembrane helix</keyword>
<dbReference type="InterPro" id="IPR054331">
    <property type="entry name" value="LiaF_TM"/>
</dbReference>
<dbReference type="AlphaFoldDB" id="A0A926DVP3"/>
<feature type="domain" description="LiaF transmembrane" evidence="2">
    <location>
        <begin position="14"/>
        <end position="110"/>
    </location>
</feature>